<evidence type="ECO:0000313" key="5">
    <source>
        <dbReference type="EMBL" id="MWK56592.1"/>
    </source>
</evidence>
<comment type="caution">
    <text evidence="5">The sequence shown here is derived from an EMBL/GenBank/DDBJ whole genome shotgun (WGS) entry which is preliminary data.</text>
</comment>
<evidence type="ECO:0000256" key="3">
    <source>
        <dbReference type="ARBA" id="ARBA00022801"/>
    </source>
</evidence>
<dbReference type="CDD" id="cd07742">
    <property type="entry name" value="metallo-hydrolase-like_MBL-fold"/>
    <property type="match status" value="1"/>
</dbReference>
<dbReference type="SUPFAM" id="SSF56281">
    <property type="entry name" value="Metallo-hydrolase/oxidoreductase"/>
    <property type="match status" value="1"/>
</dbReference>
<protein>
    <submittedName>
        <fullName evidence="5">MBL fold metallo-hydrolase</fullName>
    </submittedName>
</protein>
<comment type="similarity">
    <text evidence="1">Belongs to the metallo-beta-lactamase superfamily.</text>
</comment>
<keyword evidence="3 5" id="KW-0378">Hydrolase</keyword>
<name>A0A1I0UGL7_9GAMM</name>
<gene>
    <name evidence="5" type="ORF">GO594_11450</name>
</gene>
<sequence>MHIHHLDCGCMCPLGGALYDGFSTGLRAHLVCHCLLLETAHDGLVLVDTGFGLRDMRQRGARLSAFFRRLNNIRYDTSLTAVAQVRRLGYQPDDVRHIVLTHLDFDHAGGLEDFPRATVHLMERELKSAEASTGFFGRRRFVPEQWKRVKRWQIYREQGEQWNGFNAVRTLRGLESEPLCLLPLAGHTLGHAGVAVQGPNGWLLHAGDAYFHRAEVRHAQRHCPPGLRFYQWMMDTDGSARRRNQQRLRHLSLSRPDIELFCSHDALELKRLKQPA</sequence>
<dbReference type="InterPro" id="IPR051013">
    <property type="entry name" value="MBL_superfamily_lactonases"/>
</dbReference>
<keyword evidence="4" id="KW-0862">Zinc</keyword>
<dbReference type="Proteomes" id="UP000461288">
    <property type="component" value="Unassembled WGS sequence"/>
</dbReference>
<accession>A0A1I0UGL7</accession>
<evidence type="ECO:0000256" key="2">
    <source>
        <dbReference type="ARBA" id="ARBA00022723"/>
    </source>
</evidence>
<proteinExistence type="inferred from homology"/>
<dbReference type="AlphaFoldDB" id="A0A1I0UGL7"/>
<dbReference type="EMBL" id="WTFN01000023">
    <property type="protein sequence ID" value="MWK56592.1"/>
    <property type="molecule type" value="Genomic_DNA"/>
</dbReference>
<dbReference type="Pfam" id="PF00753">
    <property type="entry name" value="Lactamase_B"/>
    <property type="match status" value="1"/>
</dbReference>
<dbReference type="InterPro" id="IPR001279">
    <property type="entry name" value="Metallo-B-lactamas"/>
</dbReference>
<dbReference type="RefSeq" id="WP_044402973.1">
    <property type="nucleotide sequence ID" value="NZ_CP126342.1"/>
</dbReference>
<dbReference type="SMART" id="SM00849">
    <property type="entry name" value="Lactamase_B"/>
    <property type="match status" value="1"/>
</dbReference>
<dbReference type="GO" id="GO:0046872">
    <property type="term" value="F:metal ion binding"/>
    <property type="evidence" value="ECO:0007669"/>
    <property type="project" value="UniProtKB-KW"/>
</dbReference>
<dbReference type="PANTHER" id="PTHR42978">
    <property type="entry name" value="QUORUM-QUENCHING LACTONASE YTNP-RELATED-RELATED"/>
    <property type="match status" value="1"/>
</dbReference>
<dbReference type="STRING" id="319939.SAMN05216263_11264"/>
<dbReference type="GO" id="GO:0016787">
    <property type="term" value="F:hydrolase activity"/>
    <property type="evidence" value="ECO:0007669"/>
    <property type="project" value="UniProtKB-KW"/>
</dbReference>
<dbReference type="Gene3D" id="3.60.15.10">
    <property type="entry name" value="Ribonuclease Z/Hydroxyacylglutathione hydrolase-like"/>
    <property type="match status" value="1"/>
</dbReference>
<reference evidence="5 6" key="1">
    <citation type="submission" date="2019-12" db="EMBL/GenBank/DDBJ databases">
        <title>Draft genome sequence of Pseudomonas otitidis recovered from a chicken carcass.</title>
        <authorList>
            <person name="Vieira T.R."/>
            <person name="Oliviera E.F.C."/>
            <person name="Silva N.M.V."/>
            <person name="Sambrano G.E."/>
            <person name="Cibulski S.P."/>
            <person name="Cardoso M.R.I."/>
        </authorList>
    </citation>
    <scope>NUCLEOTIDE SEQUENCE [LARGE SCALE GENOMIC DNA]</scope>
    <source>
        <strain evidence="5 6">25_K</strain>
    </source>
</reference>
<dbReference type="PANTHER" id="PTHR42978:SF3">
    <property type="entry name" value="BLR3078 PROTEIN"/>
    <property type="match status" value="1"/>
</dbReference>
<keyword evidence="2" id="KW-0479">Metal-binding</keyword>
<evidence type="ECO:0000313" key="6">
    <source>
        <dbReference type="Proteomes" id="UP000461288"/>
    </source>
</evidence>
<organism evidence="5 6">
    <name type="scientific">Metapseudomonas otitidis</name>
    <dbReference type="NCBI Taxonomy" id="319939"/>
    <lineage>
        <taxon>Bacteria</taxon>
        <taxon>Pseudomonadati</taxon>
        <taxon>Pseudomonadota</taxon>
        <taxon>Gammaproteobacteria</taxon>
        <taxon>Pseudomonadales</taxon>
        <taxon>Pseudomonadaceae</taxon>
        <taxon>Metapseudomonas</taxon>
    </lineage>
</organism>
<dbReference type="InterPro" id="IPR036866">
    <property type="entry name" value="RibonucZ/Hydroxyglut_hydro"/>
</dbReference>
<evidence type="ECO:0000256" key="1">
    <source>
        <dbReference type="ARBA" id="ARBA00007749"/>
    </source>
</evidence>
<evidence type="ECO:0000256" key="4">
    <source>
        <dbReference type="ARBA" id="ARBA00022833"/>
    </source>
</evidence>